<evidence type="ECO:0000313" key="1">
    <source>
        <dbReference type="EMBL" id="CAG8836591.1"/>
    </source>
</evidence>
<feature type="non-terminal residue" evidence="1">
    <location>
        <position position="65"/>
    </location>
</feature>
<name>A0A9N9KJ70_9GLOM</name>
<gene>
    <name evidence="1" type="ORF">CPELLU_LOCUS21416</name>
</gene>
<proteinExistence type="predicted"/>
<reference evidence="1" key="1">
    <citation type="submission" date="2021-06" db="EMBL/GenBank/DDBJ databases">
        <authorList>
            <person name="Kallberg Y."/>
            <person name="Tangrot J."/>
            <person name="Rosling A."/>
        </authorList>
    </citation>
    <scope>NUCLEOTIDE SEQUENCE</scope>
    <source>
        <strain evidence="1">FL966</strain>
    </source>
</reference>
<dbReference type="Proteomes" id="UP000789759">
    <property type="component" value="Unassembled WGS sequence"/>
</dbReference>
<protein>
    <submittedName>
        <fullName evidence="1">17858_t:CDS:1</fullName>
    </submittedName>
</protein>
<keyword evidence="2" id="KW-1185">Reference proteome</keyword>
<comment type="caution">
    <text evidence="1">The sequence shown here is derived from an EMBL/GenBank/DDBJ whole genome shotgun (WGS) entry which is preliminary data.</text>
</comment>
<sequence length="65" mass="7593">ALKQNKALKHNIPKKAIETLYNSIFTDNINNNKSINKKLIEKYKKEKTFKPEDYLVSKNLSELQA</sequence>
<evidence type="ECO:0000313" key="2">
    <source>
        <dbReference type="Proteomes" id="UP000789759"/>
    </source>
</evidence>
<accession>A0A9N9KJ70</accession>
<feature type="non-terminal residue" evidence="1">
    <location>
        <position position="1"/>
    </location>
</feature>
<dbReference type="EMBL" id="CAJVQA010079072">
    <property type="protein sequence ID" value="CAG8836591.1"/>
    <property type="molecule type" value="Genomic_DNA"/>
</dbReference>
<dbReference type="AlphaFoldDB" id="A0A9N9KJ70"/>
<organism evidence="1 2">
    <name type="scientific">Cetraspora pellucida</name>
    <dbReference type="NCBI Taxonomy" id="1433469"/>
    <lineage>
        <taxon>Eukaryota</taxon>
        <taxon>Fungi</taxon>
        <taxon>Fungi incertae sedis</taxon>
        <taxon>Mucoromycota</taxon>
        <taxon>Glomeromycotina</taxon>
        <taxon>Glomeromycetes</taxon>
        <taxon>Diversisporales</taxon>
        <taxon>Gigasporaceae</taxon>
        <taxon>Cetraspora</taxon>
    </lineage>
</organism>